<organism evidence="3 4">
    <name type="scientific">Aestuariivirga litoralis</name>
    <dbReference type="NCBI Taxonomy" id="2650924"/>
    <lineage>
        <taxon>Bacteria</taxon>
        <taxon>Pseudomonadati</taxon>
        <taxon>Pseudomonadota</taxon>
        <taxon>Alphaproteobacteria</taxon>
        <taxon>Hyphomicrobiales</taxon>
        <taxon>Aestuariivirgaceae</taxon>
        <taxon>Aestuariivirga</taxon>
    </lineage>
</organism>
<evidence type="ECO:0008006" key="5">
    <source>
        <dbReference type="Google" id="ProtNLM"/>
    </source>
</evidence>
<gene>
    <name evidence="3" type="ORF">DK847_14740</name>
</gene>
<dbReference type="InterPro" id="IPR052205">
    <property type="entry name" value="FliO/MopB"/>
</dbReference>
<evidence type="ECO:0000256" key="1">
    <source>
        <dbReference type="SAM" id="MobiDB-lite"/>
    </source>
</evidence>
<comment type="caution">
    <text evidence="3">The sequence shown here is derived from an EMBL/GenBank/DDBJ whole genome shotgun (WGS) entry which is preliminary data.</text>
</comment>
<feature type="region of interest" description="Disordered" evidence="1">
    <location>
        <begin position="115"/>
        <end position="138"/>
    </location>
</feature>
<accession>A0A2W2ATP5</accession>
<protein>
    <recommendedName>
        <fullName evidence="5">Flagellar biosynthesis protein FliO</fullName>
    </recommendedName>
</protein>
<dbReference type="EMBL" id="QKVK01000007">
    <property type="protein sequence ID" value="PZF75910.1"/>
    <property type="molecule type" value="Genomic_DNA"/>
</dbReference>
<keyword evidence="2" id="KW-0812">Transmembrane</keyword>
<evidence type="ECO:0000256" key="2">
    <source>
        <dbReference type="SAM" id="Phobius"/>
    </source>
</evidence>
<dbReference type="AlphaFoldDB" id="A0A2W2ATP5"/>
<feature type="transmembrane region" description="Helical" evidence="2">
    <location>
        <begin position="6"/>
        <end position="31"/>
    </location>
</feature>
<sequence>MEFLNQNIQVIVTAAIVLAVLFILLAVWRAFSPRVSGGRRGQRLGISEYYEVDKERRLVIVRRDNVEHLLLIGGPQDLVIEAAIGTPAASPYAREALQPGMARPAPRAPVFKTEPMVGKAADPGAAPPPIRTREEPEL</sequence>
<keyword evidence="4" id="KW-1185">Reference proteome</keyword>
<reference evidence="4" key="1">
    <citation type="submission" date="2018-06" db="EMBL/GenBank/DDBJ databases">
        <title>Aestuariibacter litoralis strain KCTC 52945T.</title>
        <authorList>
            <person name="Li X."/>
            <person name="Salam N."/>
            <person name="Li J.-L."/>
            <person name="Chen Y.-M."/>
            <person name="Yang Z.-W."/>
            <person name="Zhang L.-Y."/>
            <person name="Han M.-X."/>
            <person name="Xiao M."/>
            <person name="Li W.-J."/>
        </authorList>
    </citation>
    <scope>NUCLEOTIDE SEQUENCE [LARGE SCALE GENOMIC DNA]</scope>
    <source>
        <strain evidence="4">KCTC 52945</strain>
    </source>
</reference>
<dbReference type="PANTHER" id="PTHR38766:SF1">
    <property type="entry name" value="FLAGELLAR PROTEIN FLIO"/>
    <property type="match status" value="1"/>
</dbReference>
<name>A0A2W2ATP5_9HYPH</name>
<dbReference type="RefSeq" id="WP_111199294.1">
    <property type="nucleotide sequence ID" value="NZ_QKVK01000007.1"/>
</dbReference>
<keyword evidence="2" id="KW-0472">Membrane</keyword>
<dbReference type="PANTHER" id="PTHR38766">
    <property type="entry name" value="FLAGELLAR PROTEIN FLIO"/>
    <property type="match status" value="1"/>
</dbReference>
<proteinExistence type="predicted"/>
<evidence type="ECO:0000313" key="4">
    <source>
        <dbReference type="Proteomes" id="UP000248795"/>
    </source>
</evidence>
<dbReference type="Proteomes" id="UP000248795">
    <property type="component" value="Unassembled WGS sequence"/>
</dbReference>
<evidence type="ECO:0000313" key="3">
    <source>
        <dbReference type="EMBL" id="PZF75910.1"/>
    </source>
</evidence>
<keyword evidence="2" id="KW-1133">Transmembrane helix</keyword>